<accession>A0A402BL96</accession>
<protein>
    <submittedName>
        <fullName evidence="1">Uncharacterized protein</fullName>
    </submittedName>
</protein>
<evidence type="ECO:0000313" key="2">
    <source>
        <dbReference type="Proteomes" id="UP000287171"/>
    </source>
</evidence>
<dbReference type="EMBL" id="BIFT01000003">
    <property type="protein sequence ID" value="GCE32099.1"/>
    <property type="molecule type" value="Genomic_DNA"/>
</dbReference>
<proteinExistence type="predicted"/>
<dbReference type="Proteomes" id="UP000287171">
    <property type="component" value="Unassembled WGS sequence"/>
</dbReference>
<gene>
    <name evidence="1" type="ORF">KDA_75830</name>
</gene>
<name>A0A402BL96_9CHLR</name>
<evidence type="ECO:0000313" key="1">
    <source>
        <dbReference type="EMBL" id="GCE32099.1"/>
    </source>
</evidence>
<dbReference type="AlphaFoldDB" id="A0A402BL96"/>
<keyword evidence="2" id="KW-1185">Reference proteome</keyword>
<reference evidence="2" key="1">
    <citation type="submission" date="2018-12" db="EMBL/GenBank/DDBJ databases">
        <title>Tengunoibacter tsumagoiensis gen. nov., sp. nov., Dictyobacter kobayashii sp. nov., D. alpinus sp. nov., and D. joshuensis sp. nov. and description of Dictyobacteraceae fam. nov. within the order Ktedonobacterales isolated from Tengu-no-mugimeshi.</title>
        <authorList>
            <person name="Wang C.M."/>
            <person name="Zheng Y."/>
            <person name="Sakai Y."/>
            <person name="Toyoda A."/>
            <person name="Minakuchi Y."/>
            <person name="Abe K."/>
            <person name="Yokota A."/>
            <person name="Yabe S."/>
        </authorList>
    </citation>
    <scope>NUCLEOTIDE SEQUENCE [LARGE SCALE GENOMIC DNA]</scope>
    <source>
        <strain evidence="2">Uno16</strain>
    </source>
</reference>
<comment type="caution">
    <text evidence="1">The sequence shown here is derived from an EMBL/GenBank/DDBJ whole genome shotgun (WGS) entry which is preliminary data.</text>
</comment>
<dbReference type="RefSeq" id="WP_126632100.1">
    <property type="nucleotide sequence ID" value="NZ_BIFT01000003.1"/>
</dbReference>
<sequence>MSNTTSSYIQAGAALLAAALRDPAPILDLVTIWDFMKVVQAAVSNLTEEEKTSSLYQEHVRCYDRIYRLQTDMTPVGEDHMQLGELLIEALAAYAEQAASLLPLLLERCDSSAALASLQEAFTSVMERAIREIEEVPGGPAVQQALTTFKEWAEGEQVNALRLS</sequence>
<organism evidence="1 2">
    <name type="scientific">Dictyobacter alpinus</name>
    <dbReference type="NCBI Taxonomy" id="2014873"/>
    <lineage>
        <taxon>Bacteria</taxon>
        <taxon>Bacillati</taxon>
        <taxon>Chloroflexota</taxon>
        <taxon>Ktedonobacteria</taxon>
        <taxon>Ktedonobacterales</taxon>
        <taxon>Dictyobacteraceae</taxon>
        <taxon>Dictyobacter</taxon>
    </lineage>
</organism>